<evidence type="ECO:0000259" key="4">
    <source>
        <dbReference type="PROSITE" id="PS01124"/>
    </source>
</evidence>
<dbReference type="Pfam" id="PF12833">
    <property type="entry name" value="HTH_18"/>
    <property type="match status" value="1"/>
</dbReference>
<feature type="domain" description="HTH araC/xylS-type" evidence="4">
    <location>
        <begin position="183"/>
        <end position="280"/>
    </location>
</feature>
<sequence>MRTEFERIIPDEGSSFRLLHENLSVQEFTWDYHYHPEYEIVCVLGATGRRHVGNHLSYYESGDLVLIGPNLPHAGFGYGAVGHYEQVVLQFLDNFLGDSFFNSPEVSGVREMFERSKQGLAFHGETKRIVSERLKKLSQFSHFEKLIELLELFHILAGSEEYTLLNDTEKRYDFNQKDQLRLSKVYQFVEQNYQKAIEIQDVASVASLTVPAFCNYFKKVTNQTFTDFVNEYRINKATNMLTQGETVADACFKSGFNNVSYFGRVFRNMKGRSPSEFGKMIGKRQDLRNKI</sequence>
<dbReference type="InterPro" id="IPR018060">
    <property type="entry name" value="HTH_AraC"/>
</dbReference>
<dbReference type="InterPro" id="IPR009057">
    <property type="entry name" value="Homeodomain-like_sf"/>
</dbReference>
<dbReference type="RefSeq" id="WP_092012791.1">
    <property type="nucleotide sequence ID" value="NZ_FOXH01000002.1"/>
</dbReference>
<evidence type="ECO:0000256" key="1">
    <source>
        <dbReference type="ARBA" id="ARBA00023015"/>
    </source>
</evidence>
<reference evidence="5 6" key="1">
    <citation type="submission" date="2016-10" db="EMBL/GenBank/DDBJ databases">
        <authorList>
            <person name="de Groot N.N."/>
        </authorList>
    </citation>
    <scope>NUCLEOTIDE SEQUENCE [LARGE SCALE GENOMIC DNA]</scope>
    <source>
        <strain evidence="6">E92,LMG 26720,CCM 7988</strain>
    </source>
</reference>
<dbReference type="OrthoDB" id="792101at2"/>
<dbReference type="SUPFAM" id="SSF51182">
    <property type="entry name" value="RmlC-like cupins"/>
    <property type="match status" value="1"/>
</dbReference>
<evidence type="ECO:0000313" key="6">
    <source>
        <dbReference type="Proteomes" id="UP000199306"/>
    </source>
</evidence>
<dbReference type="SUPFAM" id="SSF46689">
    <property type="entry name" value="Homeodomain-like"/>
    <property type="match status" value="2"/>
</dbReference>
<dbReference type="InterPro" id="IPR011051">
    <property type="entry name" value="RmlC_Cupin_sf"/>
</dbReference>
<keyword evidence="3" id="KW-0804">Transcription</keyword>
<dbReference type="STRING" id="1079859.SAMN04515674_102269"/>
<dbReference type="Proteomes" id="UP000199306">
    <property type="component" value="Unassembled WGS sequence"/>
</dbReference>
<dbReference type="EMBL" id="FOXH01000002">
    <property type="protein sequence ID" value="SFP28846.1"/>
    <property type="molecule type" value="Genomic_DNA"/>
</dbReference>
<accession>A0A1I5P5T6</accession>
<evidence type="ECO:0000256" key="2">
    <source>
        <dbReference type="ARBA" id="ARBA00023125"/>
    </source>
</evidence>
<keyword evidence="6" id="KW-1185">Reference proteome</keyword>
<proteinExistence type="predicted"/>
<dbReference type="AlphaFoldDB" id="A0A1I5P5T6"/>
<dbReference type="PROSITE" id="PS01124">
    <property type="entry name" value="HTH_ARAC_FAMILY_2"/>
    <property type="match status" value="1"/>
</dbReference>
<dbReference type="SMART" id="SM00342">
    <property type="entry name" value="HTH_ARAC"/>
    <property type="match status" value="1"/>
</dbReference>
<organism evidence="5 6">
    <name type="scientific">Pseudarcicella hirudinis</name>
    <dbReference type="NCBI Taxonomy" id="1079859"/>
    <lineage>
        <taxon>Bacteria</taxon>
        <taxon>Pseudomonadati</taxon>
        <taxon>Bacteroidota</taxon>
        <taxon>Cytophagia</taxon>
        <taxon>Cytophagales</taxon>
        <taxon>Flectobacillaceae</taxon>
        <taxon>Pseudarcicella</taxon>
    </lineage>
</organism>
<dbReference type="GO" id="GO:0043565">
    <property type="term" value="F:sequence-specific DNA binding"/>
    <property type="evidence" value="ECO:0007669"/>
    <property type="project" value="InterPro"/>
</dbReference>
<dbReference type="Gene3D" id="1.10.10.60">
    <property type="entry name" value="Homeodomain-like"/>
    <property type="match status" value="2"/>
</dbReference>
<protein>
    <submittedName>
        <fullName evidence="5">AraC-type DNA-binding protein</fullName>
    </submittedName>
</protein>
<evidence type="ECO:0000256" key="3">
    <source>
        <dbReference type="ARBA" id="ARBA00023163"/>
    </source>
</evidence>
<keyword evidence="2 5" id="KW-0238">DNA-binding</keyword>
<dbReference type="PANTHER" id="PTHR43280">
    <property type="entry name" value="ARAC-FAMILY TRANSCRIPTIONAL REGULATOR"/>
    <property type="match status" value="1"/>
</dbReference>
<gene>
    <name evidence="5" type="ORF">SAMN04515674_102269</name>
</gene>
<dbReference type="PANTHER" id="PTHR43280:SF27">
    <property type="entry name" value="TRANSCRIPTIONAL REGULATOR MTLR"/>
    <property type="match status" value="1"/>
</dbReference>
<dbReference type="InterPro" id="IPR018062">
    <property type="entry name" value="HTH_AraC-typ_CS"/>
</dbReference>
<keyword evidence="1" id="KW-0805">Transcription regulation</keyword>
<evidence type="ECO:0000313" key="5">
    <source>
        <dbReference type="EMBL" id="SFP28846.1"/>
    </source>
</evidence>
<dbReference type="PROSITE" id="PS00041">
    <property type="entry name" value="HTH_ARAC_FAMILY_1"/>
    <property type="match status" value="1"/>
</dbReference>
<dbReference type="GO" id="GO:0003700">
    <property type="term" value="F:DNA-binding transcription factor activity"/>
    <property type="evidence" value="ECO:0007669"/>
    <property type="project" value="InterPro"/>
</dbReference>
<name>A0A1I5P5T6_9BACT</name>